<comment type="caution">
    <text evidence="2">The sequence shown here is derived from an EMBL/GenBank/DDBJ whole genome shotgun (WGS) entry which is preliminary data.</text>
</comment>
<evidence type="ECO:0000313" key="3">
    <source>
        <dbReference type="Proteomes" id="UP000287166"/>
    </source>
</evidence>
<sequence>MNVKSAFLHGDLDEEIYMNILLSFCKDNKLIWRLNKALYGLKQAGHEWYKKICADFEALEFTRCNLVHSMFYKNDNGTLLVIAIYVDDMLILSDNPAAVNTLKDDFKPCFEMTDLGEA</sequence>
<evidence type="ECO:0000313" key="2">
    <source>
        <dbReference type="EMBL" id="GBE80250.1"/>
    </source>
</evidence>
<dbReference type="InParanoid" id="A0A401GDL0"/>
<dbReference type="GeneID" id="38777167"/>
<dbReference type="EMBL" id="BFAD01000002">
    <property type="protein sequence ID" value="GBE80250.1"/>
    <property type="molecule type" value="Genomic_DNA"/>
</dbReference>
<organism evidence="2 3">
    <name type="scientific">Sparassis crispa</name>
    <dbReference type="NCBI Taxonomy" id="139825"/>
    <lineage>
        <taxon>Eukaryota</taxon>
        <taxon>Fungi</taxon>
        <taxon>Dikarya</taxon>
        <taxon>Basidiomycota</taxon>
        <taxon>Agaricomycotina</taxon>
        <taxon>Agaricomycetes</taxon>
        <taxon>Polyporales</taxon>
        <taxon>Sparassidaceae</taxon>
        <taxon>Sparassis</taxon>
    </lineage>
</organism>
<dbReference type="AlphaFoldDB" id="A0A401GDL0"/>
<proteinExistence type="predicted"/>
<dbReference type="InterPro" id="IPR013103">
    <property type="entry name" value="RVT_2"/>
</dbReference>
<dbReference type="InterPro" id="IPR043502">
    <property type="entry name" value="DNA/RNA_pol_sf"/>
</dbReference>
<gene>
    <name evidence="2" type="ORF">SCP_0214610</name>
</gene>
<name>A0A401GDL0_9APHY</name>
<evidence type="ECO:0000259" key="1">
    <source>
        <dbReference type="Pfam" id="PF07727"/>
    </source>
</evidence>
<dbReference type="OrthoDB" id="2796020at2759"/>
<accession>A0A401GDL0</accession>
<dbReference type="RefSeq" id="XP_027611163.1">
    <property type="nucleotide sequence ID" value="XM_027755362.1"/>
</dbReference>
<protein>
    <recommendedName>
        <fullName evidence="1">Reverse transcriptase Ty1/copia-type domain-containing protein</fullName>
    </recommendedName>
</protein>
<dbReference type="STRING" id="139825.A0A401GDL0"/>
<reference evidence="2 3" key="1">
    <citation type="journal article" date="2018" name="Sci. Rep.">
        <title>Genome sequence of the cauliflower mushroom Sparassis crispa (Hanabiratake) and its association with beneficial usage.</title>
        <authorList>
            <person name="Kiyama R."/>
            <person name="Furutani Y."/>
            <person name="Kawaguchi K."/>
            <person name="Nakanishi T."/>
        </authorList>
    </citation>
    <scope>NUCLEOTIDE SEQUENCE [LARGE SCALE GENOMIC DNA]</scope>
</reference>
<feature type="domain" description="Reverse transcriptase Ty1/copia-type" evidence="1">
    <location>
        <begin position="1"/>
        <end position="117"/>
    </location>
</feature>
<keyword evidence="3" id="KW-1185">Reference proteome</keyword>
<dbReference type="Proteomes" id="UP000287166">
    <property type="component" value="Unassembled WGS sequence"/>
</dbReference>
<dbReference type="Pfam" id="PF07727">
    <property type="entry name" value="RVT_2"/>
    <property type="match status" value="1"/>
</dbReference>
<dbReference type="SUPFAM" id="SSF56672">
    <property type="entry name" value="DNA/RNA polymerases"/>
    <property type="match status" value="1"/>
</dbReference>